<sequence>MMEKHKESGLLALPHPLRTVPLGTPGSLPRLPPTDPFRVSLRMDAACWERARAGGARRGPYLPLPLDGALEPGFLRKRNERERQRGRCVNEGYARLRDHLPRQTECNSDGESKASSAPSPCSEPEDRGS</sequence>
<evidence type="ECO:0000313" key="3">
    <source>
        <dbReference type="Proteomes" id="UP000694923"/>
    </source>
</evidence>
<dbReference type="RefSeq" id="XP_008584818.1">
    <property type="nucleotide sequence ID" value="XM_008586596.1"/>
</dbReference>
<feature type="region of interest" description="Disordered" evidence="1">
    <location>
        <begin position="1"/>
        <end position="36"/>
    </location>
</feature>
<dbReference type="SUPFAM" id="SSF47459">
    <property type="entry name" value="HLH, helix-loop-helix DNA-binding domain"/>
    <property type="match status" value="1"/>
</dbReference>
<dbReference type="Proteomes" id="UP000694923">
    <property type="component" value="Unplaced"/>
</dbReference>
<dbReference type="InterPro" id="IPR036638">
    <property type="entry name" value="HLH_DNA-bd_sf"/>
</dbReference>
<organism evidence="3 4">
    <name type="scientific">Galeopterus variegatus</name>
    <name type="common">Malayan flying lemur</name>
    <name type="synonym">Cynocephalus variegatus</name>
    <dbReference type="NCBI Taxonomy" id="482537"/>
    <lineage>
        <taxon>Eukaryota</taxon>
        <taxon>Metazoa</taxon>
        <taxon>Chordata</taxon>
        <taxon>Craniata</taxon>
        <taxon>Vertebrata</taxon>
        <taxon>Euteleostomi</taxon>
        <taxon>Mammalia</taxon>
        <taxon>Eutheria</taxon>
        <taxon>Euarchontoglires</taxon>
        <taxon>Dermoptera</taxon>
        <taxon>Cynocephalidae</taxon>
        <taxon>Galeopterus</taxon>
    </lineage>
</organism>
<protein>
    <submittedName>
        <fullName evidence="4">Achaete-scute homolog 4</fullName>
    </submittedName>
</protein>
<evidence type="ECO:0000313" key="4">
    <source>
        <dbReference type="RefSeq" id="XP_008584818.1"/>
    </source>
</evidence>
<feature type="region of interest" description="Disordered" evidence="1">
    <location>
        <begin position="94"/>
        <end position="129"/>
    </location>
</feature>
<gene>
    <name evidence="4" type="primary">ASCL4</name>
</gene>
<dbReference type="Gene3D" id="4.10.280.10">
    <property type="entry name" value="Helix-loop-helix DNA-binding domain"/>
    <property type="match status" value="1"/>
</dbReference>
<accession>A0ABM0RW27</accession>
<keyword evidence="3" id="KW-1185">Reference proteome</keyword>
<proteinExistence type="predicted"/>
<evidence type="ECO:0000256" key="1">
    <source>
        <dbReference type="SAM" id="MobiDB-lite"/>
    </source>
</evidence>
<reference evidence="4" key="1">
    <citation type="submission" date="2025-08" db="UniProtKB">
        <authorList>
            <consortium name="RefSeq"/>
        </authorList>
    </citation>
    <scope>IDENTIFICATION</scope>
</reference>
<dbReference type="Pfam" id="PF00010">
    <property type="entry name" value="HLH"/>
    <property type="match status" value="1"/>
</dbReference>
<feature type="compositionally biased region" description="Low complexity" evidence="1">
    <location>
        <begin position="113"/>
        <end position="122"/>
    </location>
</feature>
<feature type="domain" description="BHLH" evidence="2">
    <location>
        <begin position="77"/>
        <end position="107"/>
    </location>
</feature>
<name>A0ABM0RW27_GALVR</name>
<dbReference type="GeneID" id="103602179"/>
<evidence type="ECO:0000259" key="2">
    <source>
        <dbReference type="Pfam" id="PF00010"/>
    </source>
</evidence>
<dbReference type="InterPro" id="IPR011598">
    <property type="entry name" value="bHLH_dom"/>
</dbReference>